<sequence>MTAINIAGGPQEFAEFKFGKRHAKLYFNDELNMKLADTRLSVGKHLHALDDQKKMTELDDKPVKEQRQFLNKLYKDLRGELSAFFDDQFGEGAGDELYRLTNKSTERMAAAFFMVVKEYDELRDQRDSYIDTYYKSRKATKKK</sequence>
<name>A0A837P882_LACPN</name>
<dbReference type="EMBL" id="LKLZ01000003">
    <property type="protein sequence ID" value="KPN43889.1"/>
    <property type="molecule type" value="Genomic_DNA"/>
</dbReference>
<organism evidence="1 2">
    <name type="scientific">Lactiplantibacillus plantarum WJL</name>
    <dbReference type="NCBI Taxonomy" id="1350466"/>
    <lineage>
        <taxon>Bacteria</taxon>
        <taxon>Bacillati</taxon>
        <taxon>Bacillota</taxon>
        <taxon>Bacilli</taxon>
        <taxon>Lactobacillales</taxon>
        <taxon>Lactobacillaceae</taxon>
        <taxon>Lactiplantibacillus</taxon>
    </lineage>
</organism>
<reference evidence="1 2" key="1">
    <citation type="submission" date="2015-10" db="EMBL/GenBank/DDBJ databases">
        <title>Resequencing of Lactobacillus plantarum WJL strain genome.</title>
        <authorList>
            <person name="Martino M.E."/>
        </authorList>
    </citation>
    <scope>NUCLEOTIDE SEQUENCE [LARGE SCALE GENOMIC DNA]</scope>
    <source>
        <strain evidence="1 2">WJL</strain>
    </source>
</reference>
<dbReference type="RefSeq" id="WP_022638359.1">
    <property type="nucleotide sequence ID" value="NZ_AUTE01000019.1"/>
</dbReference>
<evidence type="ECO:0000313" key="1">
    <source>
        <dbReference type="EMBL" id="KPN43889.1"/>
    </source>
</evidence>
<protein>
    <submittedName>
        <fullName evidence="1">Phage capsid and scaffold</fullName>
    </submittedName>
</protein>
<proteinExistence type="predicted"/>
<dbReference type="AlphaFoldDB" id="A0A837P882"/>
<comment type="caution">
    <text evidence="1">The sequence shown here is derived from an EMBL/GenBank/DDBJ whole genome shotgun (WGS) entry which is preliminary data.</text>
</comment>
<accession>A0A837P882</accession>
<evidence type="ECO:0000313" key="2">
    <source>
        <dbReference type="Proteomes" id="UP000050511"/>
    </source>
</evidence>
<gene>
    <name evidence="1" type="ORF">WJL_0962</name>
</gene>
<dbReference type="Proteomes" id="UP000050511">
    <property type="component" value="Unassembled WGS sequence"/>
</dbReference>